<feature type="domain" description="Copper amine oxidase-like N-terminal" evidence="2">
    <location>
        <begin position="271"/>
        <end position="372"/>
    </location>
</feature>
<feature type="signal peptide" evidence="1">
    <location>
        <begin position="1"/>
        <end position="23"/>
    </location>
</feature>
<sequence length="382" mass="40584">MRMGKWLATMVLLGVLALPAHLAAQGAPQTKDVSASVMAGSKKVSTSAGSRTVQFVTINLNDPRLEVRPVLARDELGRTESLAGMAKRTGALAAINGSFFMAYNKGDYKPPWGLIVIDYEKKHDGVSGSSIGFNGNALPVIDRSSRFDADSFQHVTSAGPTLVKDGKIVVNPVAEGMNDPKLTKASGQRSFIGYTANHQLVMGTVPNVTLAQLAGICQSMGLVAAMNLDGGASSGLYAHGKLLTAPGRELSNALVVVPRKTAPIQVMRQTERISFLTPPVLIRGSIYVPTAEAFEKLGAAVHVDQQDGALVAAKEGTVIRITKQGKVFRDGKAIPLLVEKRMIAGTEMVPLRLVAELLDGEIEWDQQKRIATIRKKGGAPSP</sequence>
<evidence type="ECO:0000313" key="4">
    <source>
        <dbReference type="EMBL" id="MDA5109047.1"/>
    </source>
</evidence>
<protein>
    <submittedName>
        <fullName evidence="4">Phosphodiester glycosidase family protein</fullName>
    </submittedName>
</protein>
<dbReference type="RefSeq" id="WP_193747002.1">
    <property type="nucleotide sequence ID" value="NZ_JAPYYP010000013.1"/>
</dbReference>
<dbReference type="AlphaFoldDB" id="A0A9X3TRB5"/>
<dbReference type="SUPFAM" id="SSF55383">
    <property type="entry name" value="Copper amine oxidase, domain N"/>
    <property type="match status" value="1"/>
</dbReference>
<organism evidence="4 5">
    <name type="scientific">Brevibacillus thermoruber</name>
    <dbReference type="NCBI Taxonomy" id="33942"/>
    <lineage>
        <taxon>Bacteria</taxon>
        <taxon>Bacillati</taxon>
        <taxon>Bacillota</taxon>
        <taxon>Bacilli</taxon>
        <taxon>Bacillales</taxon>
        <taxon>Paenibacillaceae</taxon>
        <taxon>Brevibacillus</taxon>
    </lineage>
</organism>
<dbReference type="EMBL" id="JAPYYP010000013">
    <property type="protein sequence ID" value="MDA5109047.1"/>
    <property type="molecule type" value="Genomic_DNA"/>
</dbReference>
<keyword evidence="4" id="KW-0326">Glycosidase</keyword>
<dbReference type="PANTHER" id="PTHR40446">
    <property type="entry name" value="N-ACETYLGLUCOSAMINE-1-PHOSPHODIESTER ALPHA-N-ACETYLGLUCOSAMINIDASE"/>
    <property type="match status" value="1"/>
</dbReference>
<proteinExistence type="predicted"/>
<dbReference type="InterPro" id="IPR018711">
    <property type="entry name" value="NAGPA"/>
</dbReference>
<gene>
    <name evidence="4" type="ORF">O3V59_11795</name>
</gene>
<evidence type="ECO:0000256" key="1">
    <source>
        <dbReference type="SAM" id="SignalP"/>
    </source>
</evidence>
<reference evidence="4" key="1">
    <citation type="submission" date="2022-12" db="EMBL/GenBank/DDBJ databases">
        <title>Draft genome sequence of the thermophilic strain Brevibacillus thermoruber HT42, isolated from Los Humeros, Puebla, Mexico, with biotechnological potential.</title>
        <authorList>
            <person name="Lara Sanchez J."/>
            <person name="Solis Palacios R."/>
            <person name="Bustos Baena A.S."/>
            <person name="Ruz Baez A.E."/>
            <person name="Espinosa Luna G."/>
            <person name="Oliart Ros R.M."/>
        </authorList>
    </citation>
    <scope>NUCLEOTIDE SEQUENCE</scope>
    <source>
        <strain evidence="4">HT42</strain>
    </source>
</reference>
<dbReference type="GO" id="GO:0016798">
    <property type="term" value="F:hydrolase activity, acting on glycosyl bonds"/>
    <property type="evidence" value="ECO:0007669"/>
    <property type="project" value="UniProtKB-KW"/>
</dbReference>
<feature type="chain" id="PRO_5040727819" evidence="1">
    <location>
        <begin position="24"/>
        <end position="382"/>
    </location>
</feature>
<dbReference type="Proteomes" id="UP001151071">
    <property type="component" value="Unassembled WGS sequence"/>
</dbReference>
<dbReference type="PANTHER" id="PTHR40446:SF2">
    <property type="entry name" value="N-ACETYLGLUCOSAMINE-1-PHOSPHODIESTER ALPHA-N-ACETYLGLUCOSAMINIDASE"/>
    <property type="match status" value="1"/>
</dbReference>
<dbReference type="Pfam" id="PF07833">
    <property type="entry name" value="Cu_amine_oxidN1"/>
    <property type="match status" value="1"/>
</dbReference>
<evidence type="ECO:0000259" key="3">
    <source>
        <dbReference type="Pfam" id="PF09992"/>
    </source>
</evidence>
<dbReference type="InterPro" id="IPR036582">
    <property type="entry name" value="Mao_N_sf"/>
</dbReference>
<evidence type="ECO:0000259" key="2">
    <source>
        <dbReference type="Pfam" id="PF07833"/>
    </source>
</evidence>
<accession>A0A9X3TRB5</accession>
<feature type="domain" description="Phosphodiester glycosidase" evidence="3">
    <location>
        <begin position="90"/>
        <end position="257"/>
    </location>
</feature>
<keyword evidence="4" id="KW-0378">Hydrolase</keyword>
<keyword evidence="5" id="KW-1185">Reference proteome</keyword>
<dbReference type="InterPro" id="IPR012854">
    <property type="entry name" value="Cu_amine_oxidase-like_N"/>
</dbReference>
<comment type="caution">
    <text evidence="4">The sequence shown here is derived from an EMBL/GenBank/DDBJ whole genome shotgun (WGS) entry which is preliminary data.</text>
</comment>
<evidence type="ECO:0000313" key="5">
    <source>
        <dbReference type="Proteomes" id="UP001151071"/>
    </source>
</evidence>
<name>A0A9X3TRB5_9BACL</name>
<dbReference type="Pfam" id="PF09992">
    <property type="entry name" value="NAGPA"/>
    <property type="match status" value="1"/>
</dbReference>
<dbReference type="Gene3D" id="3.30.457.10">
    <property type="entry name" value="Copper amine oxidase-like, N-terminal domain"/>
    <property type="match status" value="1"/>
</dbReference>
<keyword evidence="1" id="KW-0732">Signal</keyword>